<comment type="caution">
    <text evidence="2">The sequence shown here is derived from an EMBL/GenBank/DDBJ whole genome shotgun (WGS) entry which is preliminary data.</text>
</comment>
<proteinExistence type="predicted"/>
<dbReference type="RefSeq" id="WP_002364671.1">
    <property type="nucleotide sequence ID" value="NZ_CABGSY010000002.1"/>
</dbReference>
<feature type="domain" description="IrrE N-terminal-like" evidence="1">
    <location>
        <begin position="19"/>
        <end position="111"/>
    </location>
</feature>
<organism evidence="2 3">
    <name type="scientific">Enterococcus faecalis</name>
    <name type="common">Streptococcus faecalis</name>
    <dbReference type="NCBI Taxonomy" id="1351"/>
    <lineage>
        <taxon>Bacteria</taxon>
        <taxon>Bacillati</taxon>
        <taxon>Bacillota</taxon>
        <taxon>Bacilli</taxon>
        <taxon>Lactobacillales</taxon>
        <taxon>Enterococcaceae</taxon>
        <taxon>Enterococcus</taxon>
    </lineage>
</organism>
<dbReference type="Pfam" id="PF06114">
    <property type="entry name" value="Peptidase_M78"/>
    <property type="match status" value="1"/>
</dbReference>
<dbReference type="Gene3D" id="1.10.10.2910">
    <property type="match status" value="1"/>
</dbReference>
<gene>
    <name evidence="2" type="ORF">EY666_07610</name>
</gene>
<protein>
    <submittedName>
        <fullName evidence="2">ImmA/IrrE family metallo-endopeptidase</fullName>
    </submittedName>
</protein>
<dbReference type="Proteomes" id="UP000305511">
    <property type="component" value="Unassembled WGS sequence"/>
</dbReference>
<evidence type="ECO:0000313" key="3">
    <source>
        <dbReference type="Proteomes" id="UP000305511"/>
    </source>
</evidence>
<name>A0A4U4HLH0_ENTFL</name>
<accession>A0A4U4HLH0</accession>
<evidence type="ECO:0000313" key="2">
    <source>
        <dbReference type="EMBL" id="TKK86718.1"/>
    </source>
</evidence>
<reference evidence="2 3" key="1">
    <citation type="submission" date="2019-02" db="EMBL/GenBank/DDBJ databases">
        <title>Bacteria dissemination in different level of health care in South Africa: the effectiveness of infections prevention and control.</title>
        <authorList>
            <person name="Shobo C."/>
            <person name="Amoako D.G."/>
            <person name="Allam M."/>
            <person name="Ismail A."/>
            <person name="Bester L.A."/>
            <person name="Essack S.Y."/>
        </authorList>
    </citation>
    <scope>NUCLEOTIDE SEQUENCE [LARGE SCALE GENOMIC DNA]</scope>
    <source>
        <strain evidence="2 3">2SIL2</strain>
    </source>
</reference>
<dbReference type="InterPro" id="IPR010359">
    <property type="entry name" value="IrrE_HExxH"/>
</dbReference>
<dbReference type="GeneID" id="60893308"/>
<sequence>MVNKYVKKFNTKNPYELANYLGIHIDYDDLGKEFMGYRSHILRIPIIILNCNNTDQENFETCCHELGHHCCGHDTNTQTLTRQGRNFTIYGVEYEANVFMVELLLHGINLAEYPTRECLLKSCGVPEWAERYVDWDYLKETADYNSYYSYY</sequence>
<dbReference type="EMBL" id="SIYF01000165">
    <property type="protein sequence ID" value="TKK86718.1"/>
    <property type="molecule type" value="Genomic_DNA"/>
</dbReference>
<evidence type="ECO:0000259" key="1">
    <source>
        <dbReference type="Pfam" id="PF06114"/>
    </source>
</evidence>
<dbReference type="AlphaFoldDB" id="A0A4U4HLH0"/>